<dbReference type="EMBL" id="BMAC01001034">
    <property type="protein sequence ID" value="GFQ05214.1"/>
    <property type="molecule type" value="Genomic_DNA"/>
</dbReference>
<dbReference type="Proteomes" id="UP000653305">
    <property type="component" value="Unassembled WGS sequence"/>
</dbReference>
<evidence type="ECO:0000313" key="3">
    <source>
        <dbReference type="Proteomes" id="UP000653305"/>
    </source>
</evidence>
<proteinExistence type="predicted"/>
<dbReference type="AlphaFoldDB" id="A0A830DAP1"/>
<dbReference type="InterPro" id="IPR055357">
    <property type="entry name" value="LRR_At1g61320_AtMIF1"/>
</dbReference>
<sequence>MDNTKDINRWIEFAFVKGVKRLDLNFAETDTRFKFEESPQYTFPDIYHWRLFELTWESLVSLRLTEVCVFPDFLASFISNCPFLEELHVENPIGFYSFKTSPQMIRLKRLVIITSDSFSRLVLCSPSLVSCTLVLTRREDFKIQLKDVSSLASLSLGRMWLGPLSDCLCDMSECFSSLETLSLRPMALSGLDRYRRYPVLPGLKKLVLDVDPHHSGNLLFFTPLLDAAPSLREIVMKVEFSPLLALRRGRRPEKGIEHQCLQVFEIEGYASVKACPELIIYVLENASSFQRLIINGKVVTGDVLDLLKSKLDSETCVEDVTHIVFPNGRGSKSMNDFNYQVASR</sequence>
<dbReference type="InterPro" id="IPR053772">
    <property type="entry name" value="At1g61320/At1g61330-like"/>
</dbReference>
<dbReference type="Pfam" id="PF23622">
    <property type="entry name" value="LRR_At1g61320_AtMIF1"/>
    <property type="match status" value="1"/>
</dbReference>
<dbReference type="Gene3D" id="3.80.10.10">
    <property type="entry name" value="Ribonuclease Inhibitor"/>
    <property type="match status" value="1"/>
</dbReference>
<dbReference type="PANTHER" id="PTHR34145">
    <property type="entry name" value="OS02G0105600 PROTEIN"/>
    <property type="match status" value="1"/>
</dbReference>
<keyword evidence="3" id="KW-1185">Reference proteome</keyword>
<comment type="caution">
    <text evidence="2">The sequence shown here is derived from an EMBL/GenBank/DDBJ whole genome shotgun (WGS) entry which is preliminary data.</text>
</comment>
<feature type="domain" description="At1g61320/AtMIF1 LRR" evidence="1">
    <location>
        <begin position="56"/>
        <end position="297"/>
    </location>
</feature>
<accession>A0A830DAP1</accession>
<name>A0A830DAP1_9LAMI</name>
<dbReference type="SUPFAM" id="SSF52047">
    <property type="entry name" value="RNI-like"/>
    <property type="match status" value="1"/>
</dbReference>
<dbReference type="OrthoDB" id="613853at2759"/>
<dbReference type="PANTHER" id="PTHR34145:SF68">
    <property type="entry name" value="FBD DOMAIN-CONTAINING PROTEIN"/>
    <property type="match status" value="1"/>
</dbReference>
<dbReference type="InterPro" id="IPR032675">
    <property type="entry name" value="LRR_dom_sf"/>
</dbReference>
<organism evidence="2 3">
    <name type="scientific">Phtheirospermum japonicum</name>
    <dbReference type="NCBI Taxonomy" id="374723"/>
    <lineage>
        <taxon>Eukaryota</taxon>
        <taxon>Viridiplantae</taxon>
        <taxon>Streptophyta</taxon>
        <taxon>Embryophyta</taxon>
        <taxon>Tracheophyta</taxon>
        <taxon>Spermatophyta</taxon>
        <taxon>Magnoliopsida</taxon>
        <taxon>eudicotyledons</taxon>
        <taxon>Gunneridae</taxon>
        <taxon>Pentapetalae</taxon>
        <taxon>asterids</taxon>
        <taxon>lamiids</taxon>
        <taxon>Lamiales</taxon>
        <taxon>Orobanchaceae</taxon>
        <taxon>Orobanchaceae incertae sedis</taxon>
        <taxon>Phtheirospermum</taxon>
    </lineage>
</organism>
<evidence type="ECO:0000313" key="2">
    <source>
        <dbReference type="EMBL" id="GFQ05214.1"/>
    </source>
</evidence>
<protein>
    <recommendedName>
        <fullName evidence="1">At1g61320/AtMIF1 LRR domain-containing protein</fullName>
    </recommendedName>
</protein>
<reference evidence="2" key="1">
    <citation type="submission" date="2020-07" db="EMBL/GenBank/DDBJ databases">
        <title>Ethylene signaling mediates host invasion by parasitic plants.</title>
        <authorList>
            <person name="Yoshida S."/>
        </authorList>
    </citation>
    <scope>NUCLEOTIDE SEQUENCE</scope>
    <source>
        <strain evidence="2">Okayama</strain>
    </source>
</reference>
<gene>
    <name evidence="2" type="ORF">PHJA_002665500</name>
</gene>
<evidence type="ECO:0000259" key="1">
    <source>
        <dbReference type="Pfam" id="PF23622"/>
    </source>
</evidence>